<evidence type="ECO:0000313" key="2">
    <source>
        <dbReference type="EMBL" id="QIR06339.1"/>
    </source>
</evidence>
<reference evidence="2 3" key="1">
    <citation type="submission" date="2020-03" db="EMBL/GenBank/DDBJ databases">
        <title>Genome mining reveals the biosynthetic pathways of PHA and ectoines of the halophilic strain Salinivibrio costicola M318 isolated from fermented shrimp paste.</title>
        <authorList>
            <person name="Doan T.V."/>
            <person name="Tran L.T."/>
            <person name="Trieu T.A."/>
            <person name="Nguyen Q.V."/>
            <person name="Quach T.N."/>
            <person name="Phi T.Q."/>
            <person name="Kumar S."/>
        </authorList>
    </citation>
    <scope>NUCLEOTIDE SEQUENCE [LARGE SCALE GENOMIC DNA]</scope>
    <source>
        <strain evidence="2 3">M318</strain>
    </source>
</reference>
<keyword evidence="1" id="KW-0812">Transmembrane</keyword>
<dbReference type="Pfam" id="PF05437">
    <property type="entry name" value="AzlD"/>
    <property type="match status" value="1"/>
</dbReference>
<sequence>MSYWFIIVAMALITFSVRYLLLARSIPVRIGPRLQRLLTYSAPAVLTALWVPIVFFPEGHLSVTLTNPYLLSALLAIGLACTRLSTLMVVLISIGAFVSLQLWILPH</sequence>
<keyword evidence="1" id="KW-1133">Transmembrane helix</keyword>
<gene>
    <name evidence="2" type="ORF">HBA18_08085</name>
</gene>
<proteinExistence type="predicted"/>
<dbReference type="InterPro" id="IPR008407">
    <property type="entry name" value="Brnchd-chn_aa_trnsp_AzlD"/>
</dbReference>
<dbReference type="RefSeq" id="WP_069587079.1">
    <property type="nucleotide sequence ID" value="NZ_CP050266.1"/>
</dbReference>
<feature type="transmembrane region" description="Helical" evidence="1">
    <location>
        <begin position="61"/>
        <end position="80"/>
    </location>
</feature>
<keyword evidence="3" id="KW-1185">Reference proteome</keyword>
<dbReference type="Proteomes" id="UP000501408">
    <property type="component" value="Chromosome 1"/>
</dbReference>
<protein>
    <submittedName>
        <fullName evidence="2">AzlD domain-containing protein</fullName>
    </submittedName>
</protein>
<dbReference type="EMBL" id="CP050266">
    <property type="protein sequence ID" value="QIR06339.1"/>
    <property type="molecule type" value="Genomic_DNA"/>
</dbReference>
<organism evidence="2 3">
    <name type="scientific">Salinivibrio costicola</name>
    <name type="common">Vibrio costicola</name>
    <dbReference type="NCBI Taxonomy" id="51367"/>
    <lineage>
        <taxon>Bacteria</taxon>
        <taxon>Pseudomonadati</taxon>
        <taxon>Pseudomonadota</taxon>
        <taxon>Gammaproteobacteria</taxon>
        <taxon>Vibrionales</taxon>
        <taxon>Vibrionaceae</taxon>
        <taxon>Salinivibrio</taxon>
    </lineage>
</organism>
<feature type="transmembrane region" description="Helical" evidence="1">
    <location>
        <begin position="6"/>
        <end position="25"/>
    </location>
</feature>
<accession>A0ABX6K5U4</accession>
<name>A0ABX6K5U4_SALCS</name>
<feature type="transmembrane region" description="Helical" evidence="1">
    <location>
        <begin position="87"/>
        <end position="105"/>
    </location>
</feature>
<keyword evidence="1" id="KW-0472">Membrane</keyword>
<feature type="transmembrane region" description="Helical" evidence="1">
    <location>
        <begin position="37"/>
        <end position="55"/>
    </location>
</feature>
<evidence type="ECO:0000313" key="3">
    <source>
        <dbReference type="Proteomes" id="UP000501408"/>
    </source>
</evidence>
<evidence type="ECO:0000256" key="1">
    <source>
        <dbReference type="SAM" id="Phobius"/>
    </source>
</evidence>